<protein>
    <submittedName>
        <fullName evidence="2">Uncharacterized protein</fullName>
    </submittedName>
</protein>
<gene>
    <name evidence="2" type="ORF">V5799_009239</name>
</gene>
<name>A0AAQ4FAY2_AMBAM</name>
<keyword evidence="1" id="KW-1133">Transmembrane helix</keyword>
<keyword evidence="3" id="KW-1185">Reference proteome</keyword>
<dbReference type="Proteomes" id="UP001321473">
    <property type="component" value="Unassembled WGS sequence"/>
</dbReference>
<dbReference type="EMBL" id="JARKHS020004608">
    <property type="protein sequence ID" value="KAK8784397.1"/>
    <property type="molecule type" value="Genomic_DNA"/>
</dbReference>
<organism evidence="2 3">
    <name type="scientific">Amblyomma americanum</name>
    <name type="common">Lone star tick</name>
    <dbReference type="NCBI Taxonomy" id="6943"/>
    <lineage>
        <taxon>Eukaryota</taxon>
        <taxon>Metazoa</taxon>
        <taxon>Ecdysozoa</taxon>
        <taxon>Arthropoda</taxon>
        <taxon>Chelicerata</taxon>
        <taxon>Arachnida</taxon>
        <taxon>Acari</taxon>
        <taxon>Parasitiformes</taxon>
        <taxon>Ixodida</taxon>
        <taxon>Ixodoidea</taxon>
        <taxon>Ixodidae</taxon>
        <taxon>Amblyomminae</taxon>
        <taxon>Amblyomma</taxon>
    </lineage>
</organism>
<keyword evidence="1" id="KW-0472">Membrane</keyword>
<keyword evidence="1" id="KW-0812">Transmembrane</keyword>
<proteinExistence type="predicted"/>
<feature type="transmembrane region" description="Helical" evidence="1">
    <location>
        <begin position="39"/>
        <end position="62"/>
    </location>
</feature>
<evidence type="ECO:0000313" key="2">
    <source>
        <dbReference type="EMBL" id="KAK8784397.1"/>
    </source>
</evidence>
<accession>A0AAQ4FAY2</accession>
<evidence type="ECO:0000313" key="3">
    <source>
        <dbReference type="Proteomes" id="UP001321473"/>
    </source>
</evidence>
<dbReference type="AlphaFoldDB" id="A0AAQ4FAY2"/>
<comment type="caution">
    <text evidence="2">The sequence shown here is derived from an EMBL/GenBank/DDBJ whole genome shotgun (WGS) entry which is preliminary data.</text>
</comment>
<sequence>MKNEGGHSAPSSRFAGSVQQRFSVAAGASLTRFAFSPRASTSSCFTVSKSVLASFSVLYFFLRDKQAR</sequence>
<evidence type="ECO:0000256" key="1">
    <source>
        <dbReference type="SAM" id="Phobius"/>
    </source>
</evidence>
<reference evidence="2 3" key="1">
    <citation type="journal article" date="2023" name="Arcadia Sci">
        <title>De novo assembly of a long-read Amblyomma americanum tick genome.</title>
        <authorList>
            <person name="Chou S."/>
            <person name="Poskanzer K.E."/>
            <person name="Rollins M."/>
            <person name="Thuy-Boun P.S."/>
        </authorList>
    </citation>
    <scope>NUCLEOTIDE SEQUENCE [LARGE SCALE GENOMIC DNA]</scope>
    <source>
        <strain evidence="2">F_SG_1</strain>
        <tissue evidence="2">Salivary glands</tissue>
    </source>
</reference>